<reference evidence="1" key="1">
    <citation type="submission" date="2023-07" db="EMBL/GenBank/DDBJ databases">
        <title>Black Yeasts Isolated from many extreme environments.</title>
        <authorList>
            <person name="Coleine C."/>
            <person name="Stajich J.E."/>
            <person name="Selbmann L."/>
        </authorList>
    </citation>
    <scope>NUCLEOTIDE SEQUENCE</scope>
    <source>
        <strain evidence="1">CCFEE 5714</strain>
    </source>
</reference>
<gene>
    <name evidence="1" type="ORF">LTR37_013957</name>
</gene>
<organism evidence="1 2">
    <name type="scientific">Vermiconidia calcicola</name>
    <dbReference type="NCBI Taxonomy" id="1690605"/>
    <lineage>
        <taxon>Eukaryota</taxon>
        <taxon>Fungi</taxon>
        <taxon>Dikarya</taxon>
        <taxon>Ascomycota</taxon>
        <taxon>Pezizomycotina</taxon>
        <taxon>Dothideomycetes</taxon>
        <taxon>Dothideomycetidae</taxon>
        <taxon>Mycosphaerellales</taxon>
        <taxon>Extremaceae</taxon>
        <taxon>Vermiconidia</taxon>
    </lineage>
</organism>
<evidence type="ECO:0000313" key="1">
    <source>
        <dbReference type="EMBL" id="KAK3704283.1"/>
    </source>
</evidence>
<sequence length="405" mass="43811">MPPRADQVSIPAAWIRGGSSNAVFYHEKDIPPEGPMRDRLLKRVMGTPDPIQIDGLGGAKAVTSKIAIIRQSQRDDADIDYIFAQSGVRDDMIDYTANCGNISSGVGPFAIDEGLVNEFRQGKSLDPKIRTQEVRIFNTGTAKVLISHVPIDQDGYSVAAGDYTMAAVPGTGAPILMDYRETVGASRDEGLLPTGKPKDEIELEGKPINITIGDVGNLIVFVSADDMSVSGNENAESLTEDRKLLDRVREVRGKAAVLVDLCKDWRNVDREAPYMPMLMILSAPPEGLAEAHLTGRLFLDNMCHPSLAGTGSVCTAAMSRTRGSLVYERISKGARVEKMLNIAHPLGIIPIAVEIEAQTADTEKPVFTTLSFIRTSRRLMDGKVYVPKDVLQPQTNGVGGLHGSK</sequence>
<protein>
    <submittedName>
        <fullName evidence="1">Uncharacterized protein</fullName>
    </submittedName>
</protein>
<dbReference type="Proteomes" id="UP001281147">
    <property type="component" value="Unassembled WGS sequence"/>
</dbReference>
<keyword evidence="2" id="KW-1185">Reference proteome</keyword>
<comment type="caution">
    <text evidence="1">The sequence shown here is derived from an EMBL/GenBank/DDBJ whole genome shotgun (WGS) entry which is preliminary data.</text>
</comment>
<dbReference type="EMBL" id="JAUTXU010000141">
    <property type="protein sequence ID" value="KAK3704283.1"/>
    <property type="molecule type" value="Genomic_DNA"/>
</dbReference>
<name>A0ACC3MVR1_9PEZI</name>
<proteinExistence type="predicted"/>
<evidence type="ECO:0000313" key="2">
    <source>
        <dbReference type="Proteomes" id="UP001281147"/>
    </source>
</evidence>
<accession>A0ACC3MVR1</accession>